<evidence type="ECO:0000313" key="8">
    <source>
        <dbReference type="Proteomes" id="UP000886752"/>
    </source>
</evidence>
<dbReference type="PROSITE" id="PS50931">
    <property type="entry name" value="HTH_LYSR"/>
    <property type="match status" value="1"/>
</dbReference>
<dbReference type="GO" id="GO:0003677">
    <property type="term" value="F:DNA binding"/>
    <property type="evidence" value="ECO:0007669"/>
    <property type="project" value="UniProtKB-KW"/>
</dbReference>
<dbReference type="PRINTS" id="PR00039">
    <property type="entry name" value="HTHLYSR"/>
</dbReference>
<dbReference type="Proteomes" id="UP000886752">
    <property type="component" value="Unassembled WGS sequence"/>
</dbReference>
<evidence type="ECO:0000259" key="6">
    <source>
        <dbReference type="PROSITE" id="PS50931"/>
    </source>
</evidence>
<dbReference type="InterPro" id="IPR000847">
    <property type="entry name" value="LysR_HTH_N"/>
</dbReference>
<dbReference type="InterPro" id="IPR036390">
    <property type="entry name" value="WH_DNA-bd_sf"/>
</dbReference>
<accession>A0A9D1PX59</accession>
<dbReference type="Gene3D" id="3.40.190.290">
    <property type="match status" value="1"/>
</dbReference>
<dbReference type="GO" id="GO:0032993">
    <property type="term" value="C:protein-DNA complex"/>
    <property type="evidence" value="ECO:0007669"/>
    <property type="project" value="TreeGrafter"/>
</dbReference>
<sequence length="359" mass="40598">MEIRHIECFKLAAEHGSTRRAAEHLYTSQSCVSKNIAMLEEELGVQLFERSNRGLTLTSQGRELYEHARSILHGLELFKAVHPGQPRQVLRIASYPSKMLSHYLCVLYNEMQERLGRQKGPDANSAKGPDTRAQDAKNGQDSTPFTLTFLEGSISETMEYVERGLADLGFVYFYSAQARQFRHILGHKELVYIELSRNEPCIYVGPKNRFYDRESITFRELDACRFIQSTKDYFSIDHHIDSISLGMGNVSRLNNVITTNSDNLLIEMLLYTDVCNFGIRLLKDAYRIHAIRDIPIEGCGSCLSLGYIKRQKFQPGPEYERFIELIRTQLLADAAGSPNDSANGGATCPADRELQAQAG</sequence>
<keyword evidence="2" id="KW-0805">Transcription regulation</keyword>
<proteinExistence type="inferred from homology"/>
<name>A0A9D1PX59_9BACT</name>
<evidence type="ECO:0000256" key="3">
    <source>
        <dbReference type="ARBA" id="ARBA00023125"/>
    </source>
</evidence>
<dbReference type="SUPFAM" id="SSF53850">
    <property type="entry name" value="Periplasmic binding protein-like II"/>
    <property type="match status" value="1"/>
</dbReference>
<dbReference type="PANTHER" id="PTHR30346">
    <property type="entry name" value="TRANSCRIPTIONAL DUAL REGULATOR HCAR-RELATED"/>
    <property type="match status" value="1"/>
</dbReference>
<keyword evidence="3" id="KW-0238">DNA-binding</keyword>
<organism evidence="7 8">
    <name type="scientific">Candidatus Desulfovibrio intestinipullorum</name>
    <dbReference type="NCBI Taxonomy" id="2838536"/>
    <lineage>
        <taxon>Bacteria</taxon>
        <taxon>Pseudomonadati</taxon>
        <taxon>Thermodesulfobacteriota</taxon>
        <taxon>Desulfovibrionia</taxon>
        <taxon>Desulfovibrionales</taxon>
        <taxon>Desulfovibrionaceae</taxon>
        <taxon>Desulfovibrio</taxon>
    </lineage>
</organism>
<dbReference type="Pfam" id="PF00126">
    <property type="entry name" value="HTH_1"/>
    <property type="match status" value="1"/>
</dbReference>
<dbReference type="AlphaFoldDB" id="A0A9D1PX59"/>
<dbReference type="InterPro" id="IPR036388">
    <property type="entry name" value="WH-like_DNA-bd_sf"/>
</dbReference>
<dbReference type="FunFam" id="1.10.10.10:FF:000001">
    <property type="entry name" value="LysR family transcriptional regulator"/>
    <property type="match status" value="1"/>
</dbReference>
<keyword evidence="4" id="KW-0804">Transcription</keyword>
<comment type="similarity">
    <text evidence="1">Belongs to the LysR transcriptional regulatory family.</text>
</comment>
<dbReference type="Gene3D" id="1.10.10.10">
    <property type="entry name" value="Winged helix-like DNA-binding domain superfamily/Winged helix DNA-binding domain"/>
    <property type="match status" value="1"/>
</dbReference>
<evidence type="ECO:0000313" key="7">
    <source>
        <dbReference type="EMBL" id="HIW00510.1"/>
    </source>
</evidence>
<dbReference type="GO" id="GO:0003700">
    <property type="term" value="F:DNA-binding transcription factor activity"/>
    <property type="evidence" value="ECO:0007669"/>
    <property type="project" value="InterPro"/>
</dbReference>
<dbReference type="SUPFAM" id="SSF46785">
    <property type="entry name" value="Winged helix' DNA-binding domain"/>
    <property type="match status" value="1"/>
</dbReference>
<dbReference type="PANTHER" id="PTHR30346:SF0">
    <property type="entry name" value="HCA OPERON TRANSCRIPTIONAL ACTIVATOR HCAR"/>
    <property type="match status" value="1"/>
</dbReference>
<evidence type="ECO:0000256" key="2">
    <source>
        <dbReference type="ARBA" id="ARBA00023015"/>
    </source>
</evidence>
<feature type="region of interest" description="Disordered" evidence="5">
    <location>
        <begin position="118"/>
        <end position="144"/>
    </location>
</feature>
<evidence type="ECO:0000256" key="4">
    <source>
        <dbReference type="ARBA" id="ARBA00023163"/>
    </source>
</evidence>
<reference evidence="7" key="1">
    <citation type="journal article" date="2021" name="PeerJ">
        <title>Extensive microbial diversity within the chicken gut microbiome revealed by metagenomics and culture.</title>
        <authorList>
            <person name="Gilroy R."/>
            <person name="Ravi A."/>
            <person name="Getino M."/>
            <person name="Pursley I."/>
            <person name="Horton D.L."/>
            <person name="Alikhan N.F."/>
            <person name="Baker D."/>
            <person name="Gharbi K."/>
            <person name="Hall N."/>
            <person name="Watson M."/>
            <person name="Adriaenssens E.M."/>
            <person name="Foster-Nyarko E."/>
            <person name="Jarju S."/>
            <person name="Secka A."/>
            <person name="Antonio M."/>
            <person name="Oren A."/>
            <person name="Chaudhuri R.R."/>
            <person name="La Ragione R."/>
            <person name="Hildebrand F."/>
            <person name="Pallen M.J."/>
        </authorList>
    </citation>
    <scope>NUCLEOTIDE SEQUENCE</scope>
    <source>
        <strain evidence="7">ChiHecec2B26-446</strain>
    </source>
</reference>
<protein>
    <submittedName>
        <fullName evidence="7">LysR family transcriptional regulator</fullName>
    </submittedName>
</protein>
<gene>
    <name evidence="7" type="ORF">H9894_04900</name>
</gene>
<dbReference type="CDD" id="cd05466">
    <property type="entry name" value="PBP2_LTTR_substrate"/>
    <property type="match status" value="1"/>
</dbReference>
<comment type="caution">
    <text evidence="7">The sequence shown here is derived from an EMBL/GenBank/DDBJ whole genome shotgun (WGS) entry which is preliminary data.</text>
</comment>
<feature type="domain" description="HTH lysR-type" evidence="6">
    <location>
        <begin position="1"/>
        <end position="58"/>
    </location>
</feature>
<reference evidence="7" key="2">
    <citation type="submission" date="2021-04" db="EMBL/GenBank/DDBJ databases">
        <authorList>
            <person name="Gilroy R."/>
        </authorList>
    </citation>
    <scope>NUCLEOTIDE SEQUENCE</scope>
    <source>
        <strain evidence="7">ChiHecec2B26-446</strain>
    </source>
</reference>
<evidence type="ECO:0000256" key="5">
    <source>
        <dbReference type="SAM" id="MobiDB-lite"/>
    </source>
</evidence>
<evidence type="ECO:0000256" key="1">
    <source>
        <dbReference type="ARBA" id="ARBA00009437"/>
    </source>
</evidence>
<dbReference type="EMBL" id="DXHV01000053">
    <property type="protein sequence ID" value="HIW00510.1"/>
    <property type="molecule type" value="Genomic_DNA"/>
</dbReference>